<protein>
    <submittedName>
        <fullName evidence="1">Tail assembly chaperone protein</fullName>
    </submittedName>
</protein>
<name>A0A8S5Q2Q0_9CAUD</name>
<sequence>MEKTITIDGKKVRFRNSGAVMLRYKMQFGKEFLAELAQMEEAVQTKKVKGKDTVVSYDIEKFNLEVMYNILWTLAKNADNSIPEPLEWLDSFDEFPVFDIFSQIEEILSNDLKIDRKNA</sequence>
<accession>A0A8S5Q2Q0</accession>
<reference evidence="1" key="1">
    <citation type="journal article" date="2021" name="Proc. Natl. Acad. Sci. U.S.A.">
        <title>A Catalog of Tens of Thousands of Viruses from Human Metagenomes Reveals Hidden Associations with Chronic Diseases.</title>
        <authorList>
            <person name="Tisza M.J."/>
            <person name="Buck C.B."/>
        </authorList>
    </citation>
    <scope>NUCLEOTIDE SEQUENCE</scope>
    <source>
        <strain evidence="1">CtOrJ23</strain>
    </source>
</reference>
<proteinExistence type="predicted"/>
<evidence type="ECO:0000313" key="1">
    <source>
        <dbReference type="EMBL" id="DAE12812.1"/>
    </source>
</evidence>
<organism evidence="1">
    <name type="scientific">Siphoviridae sp. ctOrJ23</name>
    <dbReference type="NCBI Taxonomy" id="2825481"/>
    <lineage>
        <taxon>Viruses</taxon>
        <taxon>Duplodnaviria</taxon>
        <taxon>Heunggongvirae</taxon>
        <taxon>Uroviricota</taxon>
        <taxon>Caudoviricetes</taxon>
    </lineage>
</organism>
<dbReference type="EMBL" id="BK015557">
    <property type="protein sequence ID" value="DAE12812.1"/>
    <property type="molecule type" value="Genomic_DNA"/>
</dbReference>